<dbReference type="GO" id="GO:0015344">
    <property type="term" value="F:siderophore uptake transmembrane transporter activity"/>
    <property type="evidence" value="ECO:0007669"/>
    <property type="project" value="TreeGrafter"/>
</dbReference>
<feature type="domain" description="TonB-dependent receptor-like beta-barrel" evidence="16">
    <location>
        <begin position="265"/>
        <end position="702"/>
    </location>
</feature>
<evidence type="ECO:0000256" key="15">
    <source>
        <dbReference type="SAM" id="SignalP"/>
    </source>
</evidence>
<dbReference type="Gene3D" id="2.170.130.10">
    <property type="entry name" value="TonB-dependent receptor, plug domain"/>
    <property type="match status" value="1"/>
</dbReference>
<evidence type="ECO:0000256" key="9">
    <source>
        <dbReference type="ARBA" id="ARBA00023065"/>
    </source>
</evidence>
<dbReference type="PANTHER" id="PTHR32552">
    <property type="entry name" value="FERRICHROME IRON RECEPTOR-RELATED"/>
    <property type="match status" value="1"/>
</dbReference>
<dbReference type="SUPFAM" id="SSF56935">
    <property type="entry name" value="Porins"/>
    <property type="match status" value="1"/>
</dbReference>
<dbReference type="RefSeq" id="WP_144352065.1">
    <property type="nucleotide sequence ID" value="NZ_CP036259.1"/>
</dbReference>
<dbReference type="GO" id="GO:0009279">
    <property type="term" value="C:cell outer membrane"/>
    <property type="evidence" value="ECO:0007669"/>
    <property type="project" value="UniProtKB-SubCell"/>
</dbReference>
<dbReference type="Proteomes" id="UP000320776">
    <property type="component" value="Chromosome"/>
</dbReference>
<evidence type="ECO:0000256" key="5">
    <source>
        <dbReference type="ARBA" id="ARBA00022496"/>
    </source>
</evidence>
<dbReference type="PROSITE" id="PS52016">
    <property type="entry name" value="TONB_DEPENDENT_REC_3"/>
    <property type="match status" value="1"/>
</dbReference>
<evidence type="ECO:0000313" key="19">
    <source>
        <dbReference type="Proteomes" id="UP000320776"/>
    </source>
</evidence>
<evidence type="ECO:0000256" key="3">
    <source>
        <dbReference type="ARBA" id="ARBA00022448"/>
    </source>
</evidence>
<evidence type="ECO:0000256" key="14">
    <source>
        <dbReference type="RuleBase" id="RU003357"/>
    </source>
</evidence>
<dbReference type="GO" id="GO:0038023">
    <property type="term" value="F:signaling receptor activity"/>
    <property type="evidence" value="ECO:0007669"/>
    <property type="project" value="InterPro"/>
</dbReference>
<evidence type="ECO:0000256" key="13">
    <source>
        <dbReference type="PROSITE-ProRule" id="PRU01360"/>
    </source>
</evidence>
<dbReference type="GO" id="GO:0015891">
    <property type="term" value="P:siderophore transport"/>
    <property type="evidence" value="ECO:0007669"/>
    <property type="project" value="InterPro"/>
</dbReference>
<comment type="similarity">
    <text evidence="2 13 14">Belongs to the TonB-dependent receptor family.</text>
</comment>
<proteinExistence type="inferred from homology"/>
<accession>A0A517DZC3</accession>
<dbReference type="Pfam" id="PF00593">
    <property type="entry name" value="TonB_dep_Rec_b-barrel"/>
    <property type="match status" value="1"/>
</dbReference>
<keyword evidence="11 13" id="KW-0472">Membrane</keyword>
<gene>
    <name evidence="18" type="primary">fhuA_5</name>
    <name evidence="18" type="ORF">SPTER_41330</name>
</gene>
<dbReference type="CDD" id="cd01347">
    <property type="entry name" value="ligand_gated_channel"/>
    <property type="match status" value="1"/>
</dbReference>
<keyword evidence="7 15" id="KW-0732">Signal</keyword>
<evidence type="ECO:0000256" key="6">
    <source>
        <dbReference type="ARBA" id="ARBA00022692"/>
    </source>
</evidence>
<keyword evidence="4 13" id="KW-1134">Transmembrane beta strand</keyword>
<dbReference type="InterPro" id="IPR039426">
    <property type="entry name" value="TonB-dep_rcpt-like"/>
</dbReference>
<keyword evidence="3 13" id="KW-0813">Transport</keyword>
<comment type="subcellular location">
    <subcellularLocation>
        <location evidence="1 13">Cell outer membrane</location>
        <topology evidence="1 13">Multi-pass membrane protein</topology>
    </subcellularLocation>
</comment>
<keyword evidence="6 13" id="KW-0812">Transmembrane</keyword>
<name>A0A517DZC3_9FIRM</name>
<sequence length="732" mass="80576">MRRKQAKLLFYGTLTIALSLGPQGLALAAEAAGLQAEHQVDEAEPVPMTELEVEEKRKQELALGQPPDAEGITNYVVTRSSTGSKTEAETKDIPQTITAIGQKVIAEQHAHTVAAVLSNVAGVNTGTGVWNPHDNLNPSFSIRGFEANNYYYDGLYDPLGVGGWTGNLDRVEVLKGPSSLFFGELQPGGVINYITKKPVTEETYSLGLEYGSRGSRSVNLDASVPLTQDGKWLSRTIISTDRLAQFQKDVNNKHFNGSLIVQGQPRSDTTYTFEAQYNHYDIAGGYTGSLPVIGTIAAPYGLVPYDANYYDPSQRHYFIGRALNARVDHQLNDIWTITSALRYSSTHNDRSYIGDESWVDGDYTSGKIASYYSWNIFKADAYAWDTTANAKFTAGGVDHHVALGYEWSRYKQTWPISADAELTPVDYLNPVFAPRPAVEASPWRSTSRYRHSVYVSDTAAVSNRLKVAGGISHSSYTETVDGSGGSASATTYRIGSTYESAPGLTWFIGYGTSFDYNASRNISVGGQIIGVQAFQPKKGRQLEGGVKYNISDQASMTLSRYNIQQTNIIVNLGTTANTDYQLIGEQESRGYELDLSYQLQPGWNLLAAYAKNDSTVTRNPQRPAWVGKQFVAVPRQTFKLWSTYEIQAGAWKGLGFGGGITHVSKRPFNNLNTIWVPGYNVIDAVVFYKPAAWKYSLNVYNLTNKKYYAAQTGVSVYAGAPRSFTLRAERSF</sequence>
<feature type="signal peptide" evidence="15">
    <location>
        <begin position="1"/>
        <end position="28"/>
    </location>
</feature>
<feature type="chain" id="PRO_5021730425" evidence="15">
    <location>
        <begin position="29"/>
        <end position="732"/>
    </location>
</feature>
<dbReference type="KEGG" id="sted:SPTER_41330"/>
<reference evidence="18 19" key="1">
    <citation type="submission" date="2019-02" db="EMBL/GenBank/DDBJ databases">
        <title>Closed genome of Sporomusa termitida DSM 4440.</title>
        <authorList>
            <person name="Poehlein A."/>
            <person name="Daniel R."/>
        </authorList>
    </citation>
    <scope>NUCLEOTIDE SEQUENCE [LARGE SCALE GENOMIC DNA]</scope>
    <source>
        <strain evidence="18 19">DSM 4440</strain>
    </source>
</reference>
<keyword evidence="12 13" id="KW-0998">Cell outer membrane</keyword>
<dbReference type="InterPro" id="IPR010105">
    <property type="entry name" value="TonB_sidphr_rcpt"/>
</dbReference>
<evidence type="ECO:0000256" key="2">
    <source>
        <dbReference type="ARBA" id="ARBA00009810"/>
    </source>
</evidence>
<dbReference type="NCBIfam" id="TIGR01783">
    <property type="entry name" value="TonB-siderophor"/>
    <property type="match status" value="1"/>
</dbReference>
<evidence type="ECO:0000313" key="18">
    <source>
        <dbReference type="EMBL" id="QDR82703.1"/>
    </source>
</evidence>
<keyword evidence="8" id="KW-0408">Iron</keyword>
<organism evidence="18 19">
    <name type="scientific">Sporomusa termitida</name>
    <dbReference type="NCBI Taxonomy" id="2377"/>
    <lineage>
        <taxon>Bacteria</taxon>
        <taxon>Bacillati</taxon>
        <taxon>Bacillota</taxon>
        <taxon>Negativicutes</taxon>
        <taxon>Selenomonadales</taxon>
        <taxon>Sporomusaceae</taxon>
        <taxon>Sporomusa</taxon>
    </lineage>
</organism>
<dbReference type="AlphaFoldDB" id="A0A517DZC3"/>
<evidence type="ECO:0000259" key="16">
    <source>
        <dbReference type="Pfam" id="PF00593"/>
    </source>
</evidence>
<dbReference type="InterPro" id="IPR036942">
    <property type="entry name" value="Beta-barrel_TonB_sf"/>
</dbReference>
<dbReference type="InterPro" id="IPR012910">
    <property type="entry name" value="Plug_dom"/>
</dbReference>
<protein>
    <submittedName>
        <fullName evidence="18">Ferrichrome outer membrane transporter/phage receptor</fullName>
    </submittedName>
</protein>
<keyword evidence="19" id="KW-1185">Reference proteome</keyword>
<evidence type="ECO:0000256" key="10">
    <source>
        <dbReference type="ARBA" id="ARBA00023077"/>
    </source>
</evidence>
<evidence type="ECO:0000256" key="1">
    <source>
        <dbReference type="ARBA" id="ARBA00004571"/>
    </source>
</evidence>
<evidence type="ECO:0000256" key="8">
    <source>
        <dbReference type="ARBA" id="ARBA00023004"/>
    </source>
</evidence>
<dbReference type="EMBL" id="CP036259">
    <property type="protein sequence ID" value="QDR82703.1"/>
    <property type="molecule type" value="Genomic_DNA"/>
</dbReference>
<evidence type="ECO:0000256" key="4">
    <source>
        <dbReference type="ARBA" id="ARBA00022452"/>
    </source>
</evidence>
<dbReference type="PANTHER" id="PTHR32552:SF68">
    <property type="entry name" value="FERRICHROME OUTER MEMBRANE TRANSPORTER_PHAGE RECEPTOR"/>
    <property type="match status" value="1"/>
</dbReference>
<keyword evidence="10 14" id="KW-0798">TonB box</keyword>
<dbReference type="OrthoDB" id="1673996at2"/>
<keyword evidence="5" id="KW-0410">Iron transport</keyword>
<evidence type="ECO:0000256" key="7">
    <source>
        <dbReference type="ARBA" id="ARBA00022729"/>
    </source>
</evidence>
<evidence type="ECO:0000256" key="12">
    <source>
        <dbReference type="ARBA" id="ARBA00023237"/>
    </source>
</evidence>
<dbReference type="InterPro" id="IPR037066">
    <property type="entry name" value="Plug_dom_sf"/>
</dbReference>
<evidence type="ECO:0000259" key="17">
    <source>
        <dbReference type="Pfam" id="PF07715"/>
    </source>
</evidence>
<dbReference type="Pfam" id="PF07715">
    <property type="entry name" value="Plug"/>
    <property type="match status" value="1"/>
</dbReference>
<dbReference type="Gene3D" id="2.40.170.20">
    <property type="entry name" value="TonB-dependent receptor, beta-barrel domain"/>
    <property type="match status" value="1"/>
</dbReference>
<keyword evidence="18" id="KW-0675">Receptor</keyword>
<keyword evidence="9" id="KW-0406">Ion transport</keyword>
<evidence type="ECO:0000256" key="11">
    <source>
        <dbReference type="ARBA" id="ARBA00023136"/>
    </source>
</evidence>
<feature type="domain" description="TonB-dependent receptor plug" evidence="17">
    <location>
        <begin position="90"/>
        <end position="190"/>
    </location>
</feature>
<dbReference type="InterPro" id="IPR000531">
    <property type="entry name" value="Beta-barrel_TonB"/>
</dbReference>